<protein>
    <submittedName>
        <fullName evidence="2">Uncharacterized protein</fullName>
    </submittedName>
</protein>
<feature type="compositionally biased region" description="Polar residues" evidence="1">
    <location>
        <begin position="7"/>
        <end position="16"/>
    </location>
</feature>
<dbReference type="EMBL" id="MK558255">
    <property type="protein sequence ID" value="QDW92687.1"/>
    <property type="molecule type" value="Genomic_RNA"/>
</dbReference>
<evidence type="ECO:0000256" key="1">
    <source>
        <dbReference type="SAM" id="MobiDB-lite"/>
    </source>
</evidence>
<evidence type="ECO:0000313" key="2">
    <source>
        <dbReference type="EMBL" id="QDW92687.1"/>
    </source>
</evidence>
<feature type="region of interest" description="Disordered" evidence="1">
    <location>
        <begin position="534"/>
        <end position="553"/>
    </location>
</feature>
<feature type="compositionally biased region" description="Basic and acidic residues" evidence="1">
    <location>
        <begin position="180"/>
        <end position="193"/>
    </location>
</feature>
<name>A0A5B8HA58_9VIRU</name>
<reference evidence="2" key="1">
    <citation type="journal article" date="2019" name="Front. Cell. Infect. Microbiol.">
        <title>Extreme Diversity of Mycoviruses Present in Isolates of Rhizoctonia solani AG2-2 LP From Zoysia japonica From Brazil.</title>
        <authorList>
            <person name="Picarelli M.A.S.C."/>
            <person name="Forgia M."/>
            <person name="Rivas E.B."/>
            <person name="Nerva L."/>
            <person name="Chiapello M."/>
            <person name="Turina M."/>
            <person name="Colariccio A."/>
        </authorList>
    </citation>
    <scope>NUCLEOTIDE SEQUENCE</scope>
    <source>
        <strain evidence="2">BR16</strain>
    </source>
</reference>
<feature type="region of interest" description="Disordered" evidence="1">
    <location>
        <begin position="1"/>
        <end position="42"/>
    </location>
</feature>
<organism evidence="2">
    <name type="scientific">Rhizoctonia solani hypovirus 3</name>
    <dbReference type="NCBI Taxonomy" id="2599959"/>
    <lineage>
        <taxon>Viruses</taxon>
        <taxon>Riboviria</taxon>
        <taxon>Orthornavirae</taxon>
        <taxon>Pisuviricota</taxon>
        <taxon>Duplopiviricetes</taxon>
        <taxon>Durnavirales</taxon>
        <taxon>Hypoviridae</taxon>
        <taxon>Hypovirus</taxon>
    </lineage>
</organism>
<sequence length="553" mass="60890">MKLLISTPMSNKNENGAETPKGSPGRIVPKLSSQGVRSDSGDELPGLEMVGSHARMDRAGVFVDNPYVRSIVDGCHALQRLKPLCHEDLLELRSLPSWIPPPISHPSGRLTLADEYIDTTVALGPTPVFLPSLECSAYKNFNYLASRAGLDLTSTRSIDARHATASKRTASRLLRRKEAAMRREIRQEGKAKEPSPMGSNLSKWVPRPACAGPTPTGYAFVRRPLPRDIDYSVPVTKPTPVVTVDKKKTELVAAVNKAREQLHAINRMKFQYLRDGMDKEDVADAVREAVRQKNVAESALRNYAPPAVKPAKVFDSAPRERVPHVSAGPSSYSRSDCFKARYSRSSSSVSSSPSLSKATRYTHSFHKALLDPSSRLSCYEASRYTSRVANTTTRKQIQKRVDDMNVTLGNRAKKMTNGRHVFDSDDLAQLRSDICVMENRLQGSFPVSQFDYISNGLVPGYGDFNISDLMKSCASVEGERRLVCAHTHDSVFFPASDSCFAGRVSYVFFRPRSLLKPTAPVFVPRSIGVPILPSRHEGTSSGSVSRPICLPLA</sequence>
<accession>A0A5B8HA58</accession>
<feature type="region of interest" description="Disordered" evidence="1">
    <location>
        <begin position="180"/>
        <end position="208"/>
    </location>
</feature>
<proteinExistence type="predicted"/>